<dbReference type="RefSeq" id="WP_088486274.1">
    <property type="nucleotide sequence ID" value="NZ_NISI01000021.1"/>
</dbReference>
<name>A0A254N6I8_9BURK</name>
<dbReference type="Pfam" id="PF09721">
    <property type="entry name" value="Exosortase_EpsH"/>
    <property type="match status" value="1"/>
</dbReference>
<keyword evidence="3" id="KW-0645">Protease</keyword>
<evidence type="ECO:0000313" key="9">
    <source>
        <dbReference type="EMBL" id="OWQ98158.1"/>
    </source>
</evidence>
<dbReference type="InterPro" id="IPR026441">
    <property type="entry name" value="Exosort_XrtH"/>
</dbReference>
<keyword evidence="2" id="KW-1003">Cell membrane</keyword>
<dbReference type="OrthoDB" id="5540917at2"/>
<dbReference type="GO" id="GO:0006508">
    <property type="term" value="P:proteolysis"/>
    <property type="evidence" value="ECO:0007669"/>
    <property type="project" value="UniProtKB-KW"/>
</dbReference>
<evidence type="ECO:0000256" key="4">
    <source>
        <dbReference type="ARBA" id="ARBA00022692"/>
    </source>
</evidence>
<evidence type="ECO:0000256" key="5">
    <source>
        <dbReference type="ARBA" id="ARBA00022801"/>
    </source>
</evidence>
<feature type="transmembrane region" description="Helical" evidence="8">
    <location>
        <begin position="115"/>
        <end position="140"/>
    </location>
</feature>
<accession>A0A254N6I8</accession>
<dbReference type="GO" id="GO:0008233">
    <property type="term" value="F:peptidase activity"/>
    <property type="evidence" value="ECO:0007669"/>
    <property type="project" value="UniProtKB-KW"/>
</dbReference>
<sequence length="182" mass="20207">MSRARSPSAGDSLLAQRPMLRFFLVFGLFTVVAFGIEVLPWVDSQVINPMLRGITEAAAISIRLFGGQAESVHNILSHPGSLFAIRVSNGCSGIEAVILLWAAMAAYPTHWRYKMIGFGVGLVAIMVVNLARIVSLFYIGQLAPHWFDWAHLYAWEVLILLDGVLIYFGWLRFMPPPHRAAP</sequence>
<dbReference type="NCBIfam" id="TIGR04177">
    <property type="entry name" value="exosort_XrtH"/>
    <property type="match status" value="1"/>
</dbReference>
<evidence type="ECO:0000256" key="8">
    <source>
        <dbReference type="SAM" id="Phobius"/>
    </source>
</evidence>
<feature type="transmembrane region" description="Helical" evidence="8">
    <location>
        <begin position="83"/>
        <end position="103"/>
    </location>
</feature>
<evidence type="ECO:0000256" key="3">
    <source>
        <dbReference type="ARBA" id="ARBA00022670"/>
    </source>
</evidence>
<evidence type="ECO:0000256" key="7">
    <source>
        <dbReference type="ARBA" id="ARBA00023136"/>
    </source>
</evidence>
<comment type="subcellular location">
    <subcellularLocation>
        <location evidence="1">Cell membrane</location>
        <topology evidence="1">Multi-pass membrane protein</topology>
    </subcellularLocation>
</comment>
<protein>
    <submittedName>
        <fullName evidence="9">Exosortase H</fullName>
    </submittedName>
</protein>
<dbReference type="GO" id="GO:0005886">
    <property type="term" value="C:plasma membrane"/>
    <property type="evidence" value="ECO:0007669"/>
    <property type="project" value="UniProtKB-SubCell"/>
</dbReference>
<organism evidence="9 10">
    <name type="scientific">Roseateles puraquae</name>
    <dbReference type="NCBI Taxonomy" id="431059"/>
    <lineage>
        <taxon>Bacteria</taxon>
        <taxon>Pseudomonadati</taxon>
        <taxon>Pseudomonadota</taxon>
        <taxon>Betaproteobacteria</taxon>
        <taxon>Burkholderiales</taxon>
        <taxon>Sphaerotilaceae</taxon>
        <taxon>Roseateles</taxon>
    </lineage>
</organism>
<proteinExistence type="predicted"/>
<feature type="transmembrane region" description="Helical" evidence="8">
    <location>
        <begin position="152"/>
        <end position="170"/>
    </location>
</feature>
<dbReference type="EMBL" id="NISI01000021">
    <property type="protein sequence ID" value="OWQ98158.1"/>
    <property type="molecule type" value="Genomic_DNA"/>
</dbReference>
<comment type="caution">
    <text evidence="9">The sequence shown here is derived from an EMBL/GenBank/DDBJ whole genome shotgun (WGS) entry which is preliminary data.</text>
</comment>
<keyword evidence="5" id="KW-0378">Hydrolase</keyword>
<evidence type="ECO:0000256" key="2">
    <source>
        <dbReference type="ARBA" id="ARBA00022475"/>
    </source>
</evidence>
<evidence type="ECO:0000256" key="1">
    <source>
        <dbReference type="ARBA" id="ARBA00004651"/>
    </source>
</evidence>
<keyword evidence="4 8" id="KW-0812">Transmembrane</keyword>
<gene>
    <name evidence="9" type="primary">xrtH</name>
    <name evidence="9" type="ORF">CDO81_26455</name>
</gene>
<dbReference type="AlphaFoldDB" id="A0A254N6I8"/>
<dbReference type="InterPro" id="IPR019127">
    <property type="entry name" value="Exosortase"/>
</dbReference>
<feature type="transmembrane region" description="Helical" evidence="8">
    <location>
        <begin position="20"/>
        <end position="42"/>
    </location>
</feature>
<reference evidence="9 10" key="1">
    <citation type="journal article" date="2007" name="Int. J. Syst. Evol. Microbiol.">
        <title>Description of Pelomonas aquatica sp. nov. and Pelomonas puraquae sp. nov., isolated from industrial and haemodialysis water.</title>
        <authorList>
            <person name="Gomila M."/>
            <person name="Bowien B."/>
            <person name="Falsen E."/>
            <person name="Moore E.R."/>
            <person name="Lalucat J."/>
        </authorList>
    </citation>
    <scope>NUCLEOTIDE SEQUENCE [LARGE SCALE GENOMIC DNA]</scope>
    <source>
        <strain evidence="9 10">CCUG 52769</strain>
    </source>
</reference>
<dbReference type="Proteomes" id="UP000197446">
    <property type="component" value="Unassembled WGS sequence"/>
</dbReference>
<dbReference type="InterPro" id="IPR026392">
    <property type="entry name" value="Exo/Archaeosortase_dom"/>
</dbReference>
<evidence type="ECO:0000256" key="6">
    <source>
        <dbReference type="ARBA" id="ARBA00022989"/>
    </source>
</evidence>
<keyword evidence="6 8" id="KW-1133">Transmembrane helix</keyword>
<keyword evidence="10" id="KW-1185">Reference proteome</keyword>
<keyword evidence="7 8" id="KW-0472">Membrane</keyword>
<dbReference type="NCBIfam" id="TIGR04178">
    <property type="entry name" value="exo_archaeo"/>
    <property type="match status" value="1"/>
</dbReference>
<evidence type="ECO:0000313" key="10">
    <source>
        <dbReference type="Proteomes" id="UP000197446"/>
    </source>
</evidence>